<dbReference type="Proteomes" id="UP001652582">
    <property type="component" value="Chromosome 4"/>
</dbReference>
<keyword evidence="2" id="KW-0677">Repeat</keyword>
<keyword evidence="1" id="KW-0479">Metal-binding</keyword>
<dbReference type="PANTHER" id="PTHR24379:SF121">
    <property type="entry name" value="C2H2-TYPE DOMAIN-CONTAINING PROTEIN"/>
    <property type="match status" value="1"/>
</dbReference>
<evidence type="ECO:0000313" key="8">
    <source>
        <dbReference type="RefSeq" id="XP_023939086.2"/>
    </source>
</evidence>
<evidence type="ECO:0000259" key="6">
    <source>
        <dbReference type="PROSITE" id="PS50157"/>
    </source>
</evidence>
<organism evidence="7 8">
    <name type="scientific">Bicyclus anynana</name>
    <name type="common">Squinting bush brown butterfly</name>
    <dbReference type="NCBI Taxonomy" id="110368"/>
    <lineage>
        <taxon>Eukaryota</taxon>
        <taxon>Metazoa</taxon>
        <taxon>Ecdysozoa</taxon>
        <taxon>Arthropoda</taxon>
        <taxon>Hexapoda</taxon>
        <taxon>Insecta</taxon>
        <taxon>Pterygota</taxon>
        <taxon>Neoptera</taxon>
        <taxon>Endopterygota</taxon>
        <taxon>Lepidoptera</taxon>
        <taxon>Glossata</taxon>
        <taxon>Ditrysia</taxon>
        <taxon>Papilionoidea</taxon>
        <taxon>Nymphalidae</taxon>
        <taxon>Satyrinae</taxon>
        <taxon>Satyrini</taxon>
        <taxon>Mycalesina</taxon>
        <taxon>Bicyclus</taxon>
    </lineage>
</organism>
<dbReference type="GO" id="GO:0045944">
    <property type="term" value="P:positive regulation of transcription by RNA polymerase II"/>
    <property type="evidence" value="ECO:0007669"/>
    <property type="project" value="TreeGrafter"/>
</dbReference>
<dbReference type="SUPFAM" id="SSF57667">
    <property type="entry name" value="beta-beta-alpha zinc fingers"/>
    <property type="match status" value="2"/>
</dbReference>
<evidence type="ECO:0000256" key="1">
    <source>
        <dbReference type="ARBA" id="ARBA00022723"/>
    </source>
</evidence>
<feature type="domain" description="C2H2-type" evidence="6">
    <location>
        <begin position="131"/>
        <end position="158"/>
    </location>
</feature>
<feature type="domain" description="C2H2-type" evidence="6">
    <location>
        <begin position="101"/>
        <end position="130"/>
    </location>
</feature>
<accession>A0A6J1N7T3</accession>
<evidence type="ECO:0000256" key="3">
    <source>
        <dbReference type="ARBA" id="ARBA00022771"/>
    </source>
</evidence>
<evidence type="ECO:0000256" key="2">
    <source>
        <dbReference type="ARBA" id="ARBA00022737"/>
    </source>
</evidence>
<dbReference type="InterPro" id="IPR036236">
    <property type="entry name" value="Znf_C2H2_sf"/>
</dbReference>
<gene>
    <name evidence="8" type="primary">LOC112046615</name>
</gene>
<dbReference type="OrthoDB" id="9411774at2759"/>
<dbReference type="RefSeq" id="XP_023939086.2">
    <property type="nucleotide sequence ID" value="XM_024083318.2"/>
</dbReference>
<evidence type="ECO:0000256" key="5">
    <source>
        <dbReference type="PROSITE-ProRule" id="PRU00042"/>
    </source>
</evidence>
<dbReference type="Gene3D" id="3.30.160.60">
    <property type="entry name" value="Classic Zinc Finger"/>
    <property type="match status" value="3"/>
</dbReference>
<dbReference type="InterPro" id="IPR013087">
    <property type="entry name" value="Znf_C2H2_type"/>
</dbReference>
<dbReference type="PROSITE" id="PS00028">
    <property type="entry name" value="ZINC_FINGER_C2H2_1"/>
    <property type="match status" value="1"/>
</dbReference>
<dbReference type="AlphaFoldDB" id="A0A6J1N7T3"/>
<keyword evidence="4" id="KW-0862">Zinc</keyword>
<dbReference type="KEGG" id="bany:112046615"/>
<name>A0A6J1N7T3_BICAN</name>
<keyword evidence="3 5" id="KW-0863">Zinc-finger</keyword>
<protein>
    <submittedName>
        <fullName evidence="8">Zinc finger protein 513</fullName>
    </submittedName>
</protein>
<keyword evidence="7" id="KW-1185">Reference proteome</keyword>
<sequence length="190" mass="22536">MDVLEEENPLHIEIKTTNVVKGFKNNVGRPTRKHEILFSAPPKSIISLLLREEKDNKQEIQNEIEEKTVEVVKKWTCEFCSERIFYKKSEYKKHLMTHKAYKCDYPNCSYATKFTSNLKTHKRTHSSDYPYVCDQCTFRSKFINSLKTHKRLHDSERPFECQHCEYKCNSGSNLKKHCTRKHSNTANNNR</sequence>
<dbReference type="GO" id="GO:0008270">
    <property type="term" value="F:zinc ion binding"/>
    <property type="evidence" value="ECO:0007669"/>
    <property type="project" value="UniProtKB-KW"/>
</dbReference>
<reference evidence="8" key="1">
    <citation type="submission" date="2025-08" db="UniProtKB">
        <authorList>
            <consortium name="RefSeq"/>
        </authorList>
    </citation>
    <scope>IDENTIFICATION</scope>
</reference>
<dbReference type="GeneID" id="112046615"/>
<proteinExistence type="predicted"/>
<dbReference type="PROSITE" id="PS50157">
    <property type="entry name" value="ZINC_FINGER_C2H2_2"/>
    <property type="match status" value="2"/>
</dbReference>
<evidence type="ECO:0000256" key="4">
    <source>
        <dbReference type="ARBA" id="ARBA00022833"/>
    </source>
</evidence>
<dbReference type="GO" id="GO:0005634">
    <property type="term" value="C:nucleus"/>
    <property type="evidence" value="ECO:0007669"/>
    <property type="project" value="TreeGrafter"/>
</dbReference>
<dbReference type="SMART" id="SM00355">
    <property type="entry name" value="ZnF_C2H2"/>
    <property type="match status" value="4"/>
</dbReference>
<dbReference type="PANTHER" id="PTHR24379">
    <property type="entry name" value="KRAB AND ZINC FINGER DOMAIN-CONTAINING"/>
    <property type="match status" value="1"/>
</dbReference>
<evidence type="ECO:0000313" key="7">
    <source>
        <dbReference type="Proteomes" id="UP001652582"/>
    </source>
</evidence>